<keyword evidence="3" id="KW-1185">Reference proteome</keyword>
<keyword evidence="1" id="KW-0812">Transmembrane</keyword>
<feature type="transmembrane region" description="Helical" evidence="1">
    <location>
        <begin position="169"/>
        <end position="189"/>
    </location>
</feature>
<accession>A0ABW5A7D2</accession>
<name>A0ABW5A7D2_9RHOB</name>
<evidence type="ECO:0000256" key="1">
    <source>
        <dbReference type="SAM" id="Phobius"/>
    </source>
</evidence>
<protein>
    <recommendedName>
        <fullName evidence="4">Amino acid permease</fullName>
    </recommendedName>
</protein>
<feature type="transmembrane region" description="Helical" evidence="1">
    <location>
        <begin position="58"/>
        <end position="81"/>
    </location>
</feature>
<feature type="transmembrane region" description="Helical" evidence="1">
    <location>
        <begin position="321"/>
        <end position="347"/>
    </location>
</feature>
<sequence>MFLDSAIFLLAAAVFGLMFWPGLRSRPRWRAMITPLASIIGSGFLVLGPILQSEYGGFAPLAMALLCLVAWAFGAAVRVNIGAEAHPASPARRRIEALAQAVLAFAYVISVAYYLNLFGAFAVALTPWHGAFAARIVTTVMLIAIGLAGFSGGFKALERLEYASVSLKLAIIAGLILGLAGYFAVRASADALVFAAPNLGAWQALTLGFGLIVTVQGFETARYLGGSYDAPTRIVAMKRAQGLSTAIYLAYIVLLAYVFAPGSHALSETAIIDMMRVVSPVLPGMLVAAALAAQLSAAVADTSGAGGLTAELSRGHLPARPAYLALVAAGIALTWAVDLFAIIAYASRAFAAYYAAQSLLAALETKGARRLGFAALACLGIVIAVFGTPAEGG</sequence>
<dbReference type="Proteomes" id="UP001597413">
    <property type="component" value="Unassembled WGS sequence"/>
</dbReference>
<evidence type="ECO:0000313" key="2">
    <source>
        <dbReference type="EMBL" id="MFD2173454.1"/>
    </source>
</evidence>
<evidence type="ECO:0000313" key="3">
    <source>
        <dbReference type="Proteomes" id="UP001597413"/>
    </source>
</evidence>
<dbReference type="RefSeq" id="WP_377387967.1">
    <property type="nucleotide sequence ID" value="NZ_JBHUIX010000005.1"/>
</dbReference>
<feature type="transmembrane region" description="Helical" evidence="1">
    <location>
        <begin position="132"/>
        <end position="157"/>
    </location>
</feature>
<feature type="transmembrane region" description="Helical" evidence="1">
    <location>
        <begin position="35"/>
        <end position="52"/>
    </location>
</feature>
<feature type="transmembrane region" description="Helical" evidence="1">
    <location>
        <begin position="6"/>
        <end position="23"/>
    </location>
</feature>
<feature type="transmembrane region" description="Helical" evidence="1">
    <location>
        <begin position="102"/>
        <end position="126"/>
    </location>
</feature>
<proteinExistence type="predicted"/>
<gene>
    <name evidence="2" type="ORF">ACFSM0_05040</name>
</gene>
<comment type="caution">
    <text evidence="2">The sequence shown here is derived from an EMBL/GenBank/DDBJ whole genome shotgun (WGS) entry which is preliminary data.</text>
</comment>
<evidence type="ECO:0008006" key="4">
    <source>
        <dbReference type="Google" id="ProtNLM"/>
    </source>
</evidence>
<feature type="transmembrane region" description="Helical" evidence="1">
    <location>
        <begin position="201"/>
        <end position="221"/>
    </location>
</feature>
<organism evidence="2 3">
    <name type="scientific">Rhodobacter lacus</name>
    <dbReference type="NCBI Taxonomy" id="1641972"/>
    <lineage>
        <taxon>Bacteria</taxon>
        <taxon>Pseudomonadati</taxon>
        <taxon>Pseudomonadota</taxon>
        <taxon>Alphaproteobacteria</taxon>
        <taxon>Rhodobacterales</taxon>
        <taxon>Rhodobacter group</taxon>
        <taxon>Rhodobacter</taxon>
    </lineage>
</organism>
<keyword evidence="1" id="KW-0472">Membrane</keyword>
<dbReference type="EMBL" id="JBHUIX010000005">
    <property type="protein sequence ID" value="MFD2173454.1"/>
    <property type="molecule type" value="Genomic_DNA"/>
</dbReference>
<reference evidence="3" key="1">
    <citation type="journal article" date="2019" name="Int. J. Syst. Evol. Microbiol.">
        <title>The Global Catalogue of Microorganisms (GCM) 10K type strain sequencing project: providing services to taxonomists for standard genome sequencing and annotation.</title>
        <authorList>
            <consortium name="The Broad Institute Genomics Platform"/>
            <consortium name="The Broad Institute Genome Sequencing Center for Infectious Disease"/>
            <person name="Wu L."/>
            <person name="Ma J."/>
        </authorList>
    </citation>
    <scope>NUCLEOTIDE SEQUENCE [LARGE SCALE GENOMIC DNA]</scope>
    <source>
        <strain evidence="3">CCUG 55131</strain>
    </source>
</reference>
<feature type="transmembrane region" description="Helical" evidence="1">
    <location>
        <begin position="242"/>
        <end position="260"/>
    </location>
</feature>
<feature type="transmembrane region" description="Helical" evidence="1">
    <location>
        <begin position="367"/>
        <end position="387"/>
    </location>
</feature>
<keyword evidence="1" id="KW-1133">Transmembrane helix</keyword>
<dbReference type="Gene3D" id="1.20.1740.10">
    <property type="entry name" value="Amino acid/polyamine transporter I"/>
    <property type="match status" value="1"/>
</dbReference>